<name>M1Z5H6_9FIRM</name>
<evidence type="ECO:0000256" key="1">
    <source>
        <dbReference type="ARBA" id="ARBA00004141"/>
    </source>
</evidence>
<dbReference type="InterPro" id="IPR051784">
    <property type="entry name" value="Nod_factor_ABC_transporter"/>
</dbReference>
<evidence type="ECO:0000259" key="6">
    <source>
        <dbReference type="PROSITE" id="PS51012"/>
    </source>
</evidence>
<dbReference type="InterPro" id="IPR013525">
    <property type="entry name" value="ABC2_TM"/>
</dbReference>
<dbReference type="EMBL" id="LT669839">
    <property type="protein sequence ID" value="SHD75795.1"/>
    <property type="molecule type" value="Genomic_DNA"/>
</dbReference>
<accession>M1Z5H6</accession>
<evidence type="ECO:0000256" key="2">
    <source>
        <dbReference type="ARBA" id="ARBA00022692"/>
    </source>
</evidence>
<evidence type="ECO:0000256" key="3">
    <source>
        <dbReference type="ARBA" id="ARBA00022989"/>
    </source>
</evidence>
<feature type="transmembrane region" description="Helical" evidence="5">
    <location>
        <begin position="182"/>
        <end position="201"/>
    </location>
</feature>
<dbReference type="InterPro" id="IPR000412">
    <property type="entry name" value="ABC_2_transport"/>
</dbReference>
<feature type="transmembrane region" description="Helical" evidence="5">
    <location>
        <begin position="21"/>
        <end position="46"/>
    </location>
</feature>
<dbReference type="AlphaFoldDB" id="M1Z5H6"/>
<dbReference type="Proteomes" id="UP000245423">
    <property type="component" value="Chromosome 1"/>
</dbReference>
<keyword evidence="8" id="KW-1185">Reference proteome</keyword>
<gene>
    <name evidence="7" type="ORF">CUESP1_0405</name>
</gene>
<dbReference type="OrthoDB" id="1414986at2"/>
<sequence>MNTFTPVFAVVRKEWRIMLRYPSWFVSLLIWPVIFPFGYLFTAKALSGTGGSSLSQFKSIAGTTDYTTYMLIGTTVWMWINSMLWSFGSSLRMEQMRGTLESNWLCPIPKISILFGYSISQLLISIIFIMVSVVEFKIFYNFVFVGNPLLALLIILISIPAVYGIGFIFASLVLWAKEANSMVFLVRGIMTIFCGITYPLAVLPNWMKKISQFIPMTHSINALRAVIASGAKIGDISREINFLIISGIILMLLGILSFFYTQNKAKTIGSLGHY</sequence>
<evidence type="ECO:0000313" key="8">
    <source>
        <dbReference type="Proteomes" id="UP000245423"/>
    </source>
</evidence>
<dbReference type="HOGENOM" id="CLU_089201_0_0_9"/>
<feature type="transmembrane region" description="Helical" evidence="5">
    <location>
        <begin position="66"/>
        <end position="87"/>
    </location>
</feature>
<dbReference type="PANTHER" id="PTHR43229">
    <property type="entry name" value="NODULATION PROTEIN J"/>
    <property type="match status" value="1"/>
</dbReference>
<organism evidence="7 8">
    <name type="scientific">[Clostridium] ultunense Esp</name>
    <dbReference type="NCBI Taxonomy" id="1288971"/>
    <lineage>
        <taxon>Bacteria</taxon>
        <taxon>Bacillati</taxon>
        <taxon>Bacillota</taxon>
        <taxon>Tissierellia</taxon>
        <taxon>Tissierellales</taxon>
        <taxon>Tepidimicrobiaceae</taxon>
        <taxon>Schnuerera</taxon>
    </lineage>
</organism>
<dbReference type="PIRSF" id="PIRSF006648">
    <property type="entry name" value="DrrB"/>
    <property type="match status" value="1"/>
</dbReference>
<feature type="transmembrane region" description="Helical" evidence="5">
    <location>
        <begin position="240"/>
        <end position="260"/>
    </location>
</feature>
<dbReference type="GO" id="GO:0140359">
    <property type="term" value="F:ABC-type transporter activity"/>
    <property type="evidence" value="ECO:0007669"/>
    <property type="project" value="InterPro"/>
</dbReference>
<feature type="transmembrane region" description="Helical" evidence="5">
    <location>
        <begin position="149"/>
        <end position="175"/>
    </location>
</feature>
<evidence type="ECO:0000256" key="5">
    <source>
        <dbReference type="RuleBase" id="RU361157"/>
    </source>
</evidence>
<feature type="domain" description="ABC transmembrane type-2" evidence="6">
    <location>
        <begin position="23"/>
        <end position="261"/>
    </location>
</feature>
<keyword evidence="5" id="KW-1003">Cell membrane</keyword>
<evidence type="ECO:0000313" key="7">
    <source>
        <dbReference type="EMBL" id="SHD75795.1"/>
    </source>
</evidence>
<comment type="subcellular location">
    <subcellularLocation>
        <location evidence="5">Cell membrane</location>
        <topology evidence="5">Multi-pass membrane protein</topology>
    </subcellularLocation>
    <subcellularLocation>
        <location evidence="1">Membrane</location>
        <topology evidence="1">Multi-pass membrane protein</topology>
    </subcellularLocation>
</comment>
<keyword evidence="3 5" id="KW-1133">Transmembrane helix</keyword>
<keyword evidence="4 5" id="KW-0472">Membrane</keyword>
<evidence type="ECO:0000256" key="4">
    <source>
        <dbReference type="ARBA" id="ARBA00023136"/>
    </source>
</evidence>
<feature type="transmembrane region" description="Helical" evidence="5">
    <location>
        <begin position="122"/>
        <end position="143"/>
    </location>
</feature>
<dbReference type="PANTHER" id="PTHR43229:SF2">
    <property type="entry name" value="NODULATION PROTEIN J"/>
    <property type="match status" value="1"/>
</dbReference>
<keyword evidence="2 5" id="KW-0812">Transmembrane</keyword>
<dbReference type="Pfam" id="PF01061">
    <property type="entry name" value="ABC2_membrane"/>
    <property type="match status" value="1"/>
</dbReference>
<dbReference type="InterPro" id="IPR047817">
    <property type="entry name" value="ABC2_TM_bact-type"/>
</dbReference>
<proteinExistence type="inferred from homology"/>
<dbReference type="RefSeq" id="WP_005582346.1">
    <property type="nucleotide sequence ID" value="NZ_LT669839.1"/>
</dbReference>
<dbReference type="GO" id="GO:0043190">
    <property type="term" value="C:ATP-binding cassette (ABC) transporter complex"/>
    <property type="evidence" value="ECO:0007669"/>
    <property type="project" value="InterPro"/>
</dbReference>
<reference evidence="7 8" key="1">
    <citation type="submission" date="2016-11" db="EMBL/GenBank/DDBJ databases">
        <authorList>
            <person name="Manzoor S."/>
        </authorList>
    </citation>
    <scope>NUCLEOTIDE SEQUENCE [LARGE SCALE GENOMIC DNA]</scope>
    <source>
        <strain evidence="7">Clostridium ultunense strain Esp</strain>
    </source>
</reference>
<protein>
    <recommendedName>
        <fullName evidence="5">Transport permease protein</fullName>
    </recommendedName>
</protein>
<dbReference type="PROSITE" id="PS51012">
    <property type="entry name" value="ABC_TM2"/>
    <property type="match status" value="1"/>
</dbReference>
<keyword evidence="5" id="KW-0813">Transport</keyword>
<comment type="similarity">
    <text evidence="5">Belongs to the ABC-2 integral membrane protein family.</text>
</comment>